<evidence type="ECO:0000313" key="2">
    <source>
        <dbReference type="Proteomes" id="UP000816034"/>
    </source>
</evidence>
<proteinExistence type="predicted"/>
<dbReference type="RefSeq" id="XP_044549917.1">
    <property type="nucleotide sequence ID" value="XM_044692561.1"/>
</dbReference>
<dbReference type="AlphaFoldDB" id="A0AA88GUC6"/>
<accession>A0AA88GUC6</accession>
<sequence length="468" mass="54514">MKISIGNGFLVKASSDFRDSFPSNEKEQDSTMIINIMMKDLLKILIVFERSGCNLSSLLFDGSQDADEYFQFFTHQMVEIMDPHDTMSTFQSIYDTLKDPRLKQYSSLLKKVLLSLKPSDISDAKNSQFVRMLTLCKELPSVVTLLFDIIQKKENAIPLDILALLDQCGFLWGQSRSYMDYSLFIIRQLRLLLKFEHTYKRSYSKDKDSSLIPCEHLLEQGIQEKLSKFFGIHHCLWVTGLYSSTSLPLSSGGVSISIENFGVFIQLHTLLKHKPKYYSLNREELILHELIHACRENIQSTRFEEEFAYSLSPSFLRKLLAPITRGTKESLLFYVLSIVSVASDLPNFPRWFSLSSKLPFLWIILFGVIRLVKTKRILAHAREFISRALSTQQPNTISCLLLRITDEEIEHFSHLMRQVQHSSKESHLKIFHEIVQHYICDESDFSRNMRWKVIQHMFLRNHFRTSKL</sequence>
<reference evidence="1 2" key="1">
    <citation type="journal article" date="2018" name="BMC Genomics">
        <title>The genome of Naegleria lovaniensis, the basis for a comparative approach to unravel pathogenicity factors of the human pathogenic amoeba N. fowleri.</title>
        <authorList>
            <person name="Liechti N."/>
            <person name="Schurch N."/>
            <person name="Bruggmann R."/>
            <person name="Wittwer M."/>
        </authorList>
    </citation>
    <scope>NUCLEOTIDE SEQUENCE [LARGE SCALE GENOMIC DNA]</scope>
    <source>
        <strain evidence="1 2">ATCC 30569</strain>
    </source>
</reference>
<name>A0AA88GUC6_NAELO</name>
<organism evidence="1 2">
    <name type="scientific">Naegleria lovaniensis</name>
    <name type="common">Amoeba</name>
    <dbReference type="NCBI Taxonomy" id="51637"/>
    <lineage>
        <taxon>Eukaryota</taxon>
        <taxon>Discoba</taxon>
        <taxon>Heterolobosea</taxon>
        <taxon>Tetramitia</taxon>
        <taxon>Eutetramitia</taxon>
        <taxon>Vahlkampfiidae</taxon>
        <taxon>Naegleria</taxon>
    </lineage>
</organism>
<comment type="caution">
    <text evidence="1">The sequence shown here is derived from an EMBL/GenBank/DDBJ whole genome shotgun (WGS) entry which is preliminary data.</text>
</comment>
<dbReference type="EMBL" id="PYSW02000017">
    <property type="protein sequence ID" value="KAG2385924.1"/>
    <property type="molecule type" value="Genomic_DNA"/>
</dbReference>
<dbReference type="Proteomes" id="UP000816034">
    <property type="component" value="Unassembled WGS sequence"/>
</dbReference>
<protein>
    <submittedName>
        <fullName evidence="1">Uncharacterized protein</fullName>
    </submittedName>
</protein>
<evidence type="ECO:0000313" key="1">
    <source>
        <dbReference type="EMBL" id="KAG2385924.1"/>
    </source>
</evidence>
<gene>
    <name evidence="1" type="ORF">C9374_003073</name>
</gene>
<keyword evidence="2" id="KW-1185">Reference proteome</keyword>
<dbReference type="GeneID" id="68095528"/>